<keyword evidence="4" id="KW-0238">DNA-binding</keyword>
<feature type="region of interest" description="Disordered" evidence="7">
    <location>
        <begin position="88"/>
        <end position="112"/>
    </location>
</feature>
<feature type="compositionally biased region" description="Polar residues" evidence="7">
    <location>
        <begin position="1"/>
        <end position="17"/>
    </location>
</feature>
<gene>
    <name evidence="9" type="ORF">N7494_008707</name>
</gene>
<keyword evidence="6" id="KW-0539">Nucleus</keyword>
<dbReference type="SUPFAM" id="SSF57701">
    <property type="entry name" value="Zn2/Cys6 DNA-binding domain"/>
    <property type="match status" value="1"/>
</dbReference>
<dbReference type="SMART" id="SM00906">
    <property type="entry name" value="Fungal_trans"/>
    <property type="match status" value="1"/>
</dbReference>
<dbReference type="GO" id="GO:0008270">
    <property type="term" value="F:zinc ion binding"/>
    <property type="evidence" value="ECO:0007669"/>
    <property type="project" value="InterPro"/>
</dbReference>
<dbReference type="PROSITE" id="PS50048">
    <property type="entry name" value="ZN2_CY6_FUNGAL_2"/>
    <property type="match status" value="1"/>
</dbReference>
<keyword evidence="2" id="KW-0479">Metal-binding</keyword>
<evidence type="ECO:0000256" key="7">
    <source>
        <dbReference type="SAM" id="MobiDB-lite"/>
    </source>
</evidence>
<dbReference type="PANTHER" id="PTHR31001">
    <property type="entry name" value="UNCHARACTERIZED TRANSCRIPTIONAL REGULATORY PROTEIN"/>
    <property type="match status" value="1"/>
</dbReference>
<evidence type="ECO:0000313" key="10">
    <source>
        <dbReference type="Proteomes" id="UP001220324"/>
    </source>
</evidence>
<evidence type="ECO:0000256" key="4">
    <source>
        <dbReference type="ARBA" id="ARBA00023125"/>
    </source>
</evidence>
<accession>A0AAD6CP16</accession>
<feature type="compositionally biased region" description="Polar residues" evidence="7">
    <location>
        <begin position="88"/>
        <end position="102"/>
    </location>
</feature>
<dbReference type="InterPro" id="IPR036864">
    <property type="entry name" value="Zn2-C6_fun-type_DNA-bd_sf"/>
</dbReference>
<keyword evidence="10" id="KW-1185">Reference proteome</keyword>
<evidence type="ECO:0000256" key="3">
    <source>
        <dbReference type="ARBA" id="ARBA00023015"/>
    </source>
</evidence>
<organism evidence="9 10">
    <name type="scientific">Penicillium frequentans</name>
    <dbReference type="NCBI Taxonomy" id="3151616"/>
    <lineage>
        <taxon>Eukaryota</taxon>
        <taxon>Fungi</taxon>
        <taxon>Dikarya</taxon>
        <taxon>Ascomycota</taxon>
        <taxon>Pezizomycotina</taxon>
        <taxon>Eurotiomycetes</taxon>
        <taxon>Eurotiomycetidae</taxon>
        <taxon>Eurotiales</taxon>
        <taxon>Aspergillaceae</taxon>
        <taxon>Penicillium</taxon>
    </lineage>
</organism>
<dbReference type="Gene3D" id="4.10.240.10">
    <property type="entry name" value="Zn(2)-C6 fungal-type DNA-binding domain"/>
    <property type="match status" value="1"/>
</dbReference>
<protein>
    <submittedName>
        <fullName evidence="9">C6 transcription factor</fullName>
    </submittedName>
</protein>
<evidence type="ECO:0000256" key="5">
    <source>
        <dbReference type="ARBA" id="ARBA00023163"/>
    </source>
</evidence>
<dbReference type="SMART" id="SM00066">
    <property type="entry name" value="GAL4"/>
    <property type="match status" value="1"/>
</dbReference>
<reference evidence="9 10" key="1">
    <citation type="journal article" date="2023" name="IMA Fungus">
        <title>Comparative genomic study of the Penicillium genus elucidates a diverse pangenome and 15 lateral gene transfer events.</title>
        <authorList>
            <person name="Petersen C."/>
            <person name="Sorensen T."/>
            <person name="Nielsen M.R."/>
            <person name="Sondergaard T.E."/>
            <person name="Sorensen J.L."/>
            <person name="Fitzpatrick D.A."/>
            <person name="Frisvad J.C."/>
            <person name="Nielsen K.L."/>
        </authorList>
    </citation>
    <scope>NUCLEOTIDE SEQUENCE [LARGE SCALE GENOMIC DNA]</scope>
    <source>
        <strain evidence="9 10">IBT 35679</strain>
    </source>
</reference>
<feature type="region of interest" description="Disordered" evidence="7">
    <location>
        <begin position="1"/>
        <end position="22"/>
    </location>
</feature>
<evidence type="ECO:0000259" key="8">
    <source>
        <dbReference type="PROSITE" id="PS50048"/>
    </source>
</evidence>
<dbReference type="Pfam" id="PF04082">
    <property type="entry name" value="Fungal_trans"/>
    <property type="match status" value="1"/>
</dbReference>
<dbReference type="InterPro" id="IPR001138">
    <property type="entry name" value="Zn2Cys6_DnaBD"/>
</dbReference>
<evidence type="ECO:0000313" key="9">
    <source>
        <dbReference type="EMBL" id="KAJ5532155.1"/>
    </source>
</evidence>
<keyword evidence="3" id="KW-0805">Transcription regulation</keyword>
<dbReference type="PANTHER" id="PTHR31001:SF50">
    <property type="entry name" value="ZN(II)2CYS6 TRANSCRIPTION FACTOR (EUROFUNG)"/>
    <property type="match status" value="1"/>
</dbReference>
<dbReference type="Pfam" id="PF00172">
    <property type="entry name" value="Zn_clus"/>
    <property type="match status" value="1"/>
</dbReference>
<proteinExistence type="predicted"/>
<dbReference type="GO" id="GO:0000981">
    <property type="term" value="F:DNA-binding transcription factor activity, RNA polymerase II-specific"/>
    <property type="evidence" value="ECO:0007669"/>
    <property type="project" value="InterPro"/>
</dbReference>
<dbReference type="GO" id="GO:0003677">
    <property type="term" value="F:DNA binding"/>
    <property type="evidence" value="ECO:0007669"/>
    <property type="project" value="UniProtKB-KW"/>
</dbReference>
<dbReference type="AlphaFoldDB" id="A0AAD6CP16"/>
<name>A0AAD6CP16_9EURO</name>
<comment type="caution">
    <text evidence="9">The sequence shown here is derived from an EMBL/GenBank/DDBJ whole genome shotgun (WGS) entry which is preliminary data.</text>
</comment>
<dbReference type="EMBL" id="JAQIZZ010000007">
    <property type="protein sequence ID" value="KAJ5532155.1"/>
    <property type="molecule type" value="Genomic_DNA"/>
</dbReference>
<dbReference type="Proteomes" id="UP001220324">
    <property type="component" value="Unassembled WGS sequence"/>
</dbReference>
<sequence>MSQTSPSPQAVSSPHGRSSNKRSCIRCNQRKVGCDRNHPCGRCLDSGVECKYPGNKRAPRKLRRPPISEILAHLKELEDEVKYLRSTSTGDQMAISSQSSVDDPSRWSKDNEQAQYSRGRLIVRGEQCRYVDDEASVLIGDKIRELQQVCDGSLDKERFTRTTNANTNFMSDPFIGILDSDQDACSDTNYSNFLQPFKIRALWSAFKDNVAPLIVILHNPSIDAILDEYCANPDSALQPEQEALILAICFAAVVSMTPQQCLSVLGDSHDVCVHQYRVAVEHALAGAYLISTQDMRVLQAAVLFLLCLRQCSDLERVWAEAAIVVRVAQRQGMHRDGQQLGLTPFEIEMRRRLWWHICIMDMLCSEDQGTDTQIQPGMFDTKLPSNTNGDELTPEMTSLPSLRMGHTDITLCILNCEMMINLYWAGKSLDQGARQSSMPEKDKILSSLANRLEEQYLGKLDLDVPIQWMTAVIVRLMLSKAWLVHRMNFSASDQDPSVTKNDEIFDMAVEILKFATLLQNNEITAQWVWLSKSYKQQHVVAYILSELCVRPITLETEHAWEVVTKIYNEWLQEGLQTNAMLQKPLSRLMERAVISRKRKLTEAEPSGNRHVDEQPMDTAVEAAQATSQRVASHISISTPNSFVESGTNMELEGPEIGPLDGHGFDIGFIPFEVDEFSSPLLSWLNGSLL</sequence>
<dbReference type="CDD" id="cd00067">
    <property type="entry name" value="GAL4"/>
    <property type="match status" value="1"/>
</dbReference>
<dbReference type="GO" id="GO:0006351">
    <property type="term" value="P:DNA-templated transcription"/>
    <property type="evidence" value="ECO:0007669"/>
    <property type="project" value="InterPro"/>
</dbReference>
<dbReference type="GO" id="GO:0005634">
    <property type="term" value="C:nucleus"/>
    <property type="evidence" value="ECO:0007669"/>
    <property type="project" value="UniProtKB-SubCell"/>
</dbReference>
<keyword evidence="5" id="KW-0804">Transcription</keyword>
<evidence type="ECO:0000256" key="1">
    <source>
        <dbReference type="ARBA" id="ARBA00004123"/>
    </source>
</evidence>
<comment type="subcellular location">
    <subcellularLocation>
        <location evidence="1">Nucleus</location>
    </subcellularLocation>
</comment>
<dbReference type="InterPro" id="IPR007219">
    <property type="entry name" value="XnlR_reg_dom"/>
</dbReference>
<feature type="compositionally biased region" description="Basic and acidic residues" evidence="7">
    <location>
        <begin position="103"/>
        <end position="112"/>
    </location>
</feature>
<evidence type="ECO:0000256" key="2">
    <source>
        <dbReference type="ARBA" id="ARBA00022723"/>
    </source>
</evidence>
<dbReference type="InterPro" id="IPR050613">
    <property type="entry name" value="Sec_Metabolite_Reg"/>
</dbReference>
<dbReference type="CDD" id="cd12148">
    <property type="entry name" value="fungal_TF_MHR"/>
    <property type="match status" value="1"/>
</dbReference>
<evidence type="ECO:0000256" key="6">
    <source>
        <dbReference type="ARBA" id="ARBA00023242"/>
    </source>
</evidence>
<feature type="domain" description="Zn(2)-C6 fungal-type" evidence="8">
    <location>
        <begin position="23"/>
        <end position="52"/>
    </location>
</feature>